<reference evidence="3" key="3">
    <citation type="submission" date="2015-06" db="UniProtKB">
        <authorList>
            <consortium name="EnsemblMetazoa"/>
        </authorList>
    </citation>
    <scope>IDENTIFICATION</scope>
</reference>
<dbReference type="HOGENOM" id="CLU_534485_0_0_1"/>
<proteinExistence type="predicted"/>
<evidence type="ECO:0008006" key="5">
    <source>
        <dbReference type="Google" id="ProtNLM"/>
    </source>
</evidence>
<keyword evidence="1" id="KW-0732">Signal</keyword>
<sequence length="510" mass="57816">MLRFGAFLLLCALPYIDATPVSCVRRFHKLYTTGDKKISGCTAIRVLKGFHYTLDHCKTLTCKYGGNVINFKESKDDFEDNECHVLSCQNGDLKLEESHEGFNILLSDAEDKLMCNSANDRLLACWTCTDVPDEDTCSRVGHFEPCLQDNSRCGHYVETDQKGRTWNVSRGCVPQDECTDSMWGNIGECHRVDYDGDDLVSGCKHCGYGFYGLHHRCYPTHPHLKTARLHESQEGWTMVMHVNDGKEVECPLLAQEDIGYSMGACQRLAMAIGGNVVTHRQNSHCRVHKCEATGAGIADLRLRDIDHGWGIVVLAHEFPCTLLGDRILSCFTCDEKNEDDCWKKGRMQDCKKGQDVCQYEQTLDQKGQLTNVIRGCTSRSKCYESAWDPNSYAACATREDGSQTCETCLYGEPGKVHECHAAFDTKCMNKFQEVKEDKTKREMTPSCVQVANQRDHSKDSCLNLACMLHGNVAHYGRTLCEVYICEMKKNEHYVFRSRRNHRMRSFVAKE</sequence>
<name>R7UD99_CAPTE</name>
<keyword evidence="4" id="KW-1185">Reference proteome</keyword>
<dbReference type="Proteomes" id="UP000014760">
    <property type="component" value="Unassembled WGS sequence"/>
</dbReference>
<evidence type="ECO:0000256" key="1">
    <source>
        <dbReference type="SAM" id="SignalP"/>
    </source>
</evidence>
<dbReference type="EMBL" id="AMQN01008294">
    <property type="status" value="NOT_ANNOTATED_CDS"/>
    <property type="molecule type" value="Genomic_DNA"/>
</dbReference>
<dbReference type="EMBL" id="KB302742">
    <property type="protein sequence ID" value="ELU03929.1"/>
    <property type="molecule type" value="Genomic_DNA"/>
</dbReference>
<reference evidence="2 4" key="2">
    <citation type="journal article" date="2013" name="Nature">
        <title>Insights into bilaterian evolution from three spiralian genomes.</title>
        <authorList>
            <person name="Simakov O."/>
            <person name="Marletaz F."/>
            <person name="Cho S.J."/>
            <person name="Edsinger-Gonzales E."/>
            <person name="Havlak P."/>
            <person name="Hellsten U."/>
            <person name="Kuo D.H."/>
            <person name="Larsson T."/>
            <person name="Lv J."/>
            <person name="Arendt D."/>
            <person name="Savage R."/>
            <person name="Osoegawa K."/>
            <person name="de Jong P."/>
            <person name="Grimwood J."/>
            <person name="Chapman J.A."/>
            <person name="Shapiro H."/>
            <person name="Aerts A."/>
            <person name="Otillar R.P."/>
            <person name="Terry A.Y."/>
            <person name="Boore J.L."/>
            <person name="Grigoriev I.V."/>
            <person name="Lindberg D.R."/>
            <person name="Seaver E.C."/>
            <person name="Weisblat D.A."/>
            <person name="Putnam N.H."/>
            <person name="Rokhsar D.S."/>
        </authorList>
    </citation>
    <scope>NUCLEOTIDE SEQUENCE</scope>
    <source>
        <strain evidence="2 4">I ESC-2004</strain>
    </source>
</reference>
<reference evidence="4" key="1">
    <citation type="submission" date="2012-12" db="EMBL/GenBank/DDBJ databases">
        <authorList>
            <person name="Hellsten U."/>
            <person name="Grimwood J."/>
            <person name="Chapman J.A."/>
            <person name="Shapiro H."/>
            <person name="Aerts A."/>
            <person name="Otillar R.P."/>
            <person name="Terry A.Y."/>
            <person name="Boore J.L."/>
            <person name="Simakov O."/>
            <person name="Marletaz F."/>
            <person name="Cho S.-J."/>
            <person name="Edsinger-Gonzales E."/>
            <person name="Havlak P."/>
            <person name="Kuo D.-H."/>
            <person name="Larsson T."/>
            <person name="Lv J."/>
            <person name="Arendt D."/>
            <person name="Savage R."/>
            <person name="Osoegawa K."/>
            <person name="de Jong P."/>
            <person name="Lindberg D.R."/>
            <person name="Seaver E.C."/>
            <person name="Weisblat D.A."/>
            <person name="Putnam N.H."/>
            <person name="Grigoriev I.V."/>
            <person name="Rokhsar D.S."/>
        </authorList>
    </citation>
    <scope>NUCLEOTIDE SEQUENCE</scope>
    <source>
        <strain evidence="4">I ESC-2004</strain>
    </source>
</reference>
<feature type="chain" id="PRO_5008787906" description="SRCR domain-containing protein" evidence="1">
    <location>
        <begin position="19"/>
        <end position="510"/>
    </location>
</feature>
<protein>
    <recommendedName>
        <fullName evidence="5">SRCR domain-containing protein</fullName>
    </recommendedName>
</protein>
<feature type="signal peptide" evidence="1">
    <location>
        <begin position="1"/>
        <end position="18"/>
    </location>
</feature>
<evidence type="ECO:0000313" key="3">
    <source>
        <dbReference type="EnsemblMetazoa" id="CapteP222631"/>
    </source>
</evidence>
<evidence type="ECO:0000313" key="2">
    <source>
        <dbReference type="EMBL" id="ELU03929.1"/>
    </source>
</evidence>
<dbReference type="AlphaFoldDB" id="R7UD99"/>
<gene>
    <name evidence="2" type="ORF">CAPTEDRAFT_222631</name>
</gene>
<dbReference type="EnsemblMetazoa" id="CapteT222631">
    <property type="protein sequence ID" value="CapteP222631"/>
    <property type="gene ID" value="CapteG222631"/>
</dbReference>
<organism evidence="2">
    <name type="scientific">Capitella teleta</name>
    <name type="common">Polychaete worm</name>
    <dbReference type="NCBI Taxonomy" id="283909"/>
    <lineage>
        <taxon>Eukaryota</taxon>
        <taxon>Metazoa</taxon>
        <taxon>Spiralia</taxon>
        <taxon>Lophotrochozoa</taxon>
        <taxon>Annelida</taxon>
        <taxon>Polychaeta</taxon>
        <taxon>Sedentaria</taxon>
        <taxon>Scolecida</taxon>
        <taxon>Capitellidae</taxon>
        <taxon>Capitella</taxon>
    </lineage>
</organism>
<dbReference type="SUPFAM" id="SSF57302">
    <property type="entry name" value="Snake toxin-like"/>
    <property type="match status" value="2"/>
</dbReference>
<accession>R7UD99</accession>
<dbReference type="OrthoDB" id="10315890at2759"/>
<dbReference type="InterPro" id="IPR045860">
    <property type="entry name" value="Snake_toxin-like_sf"/>
</dbReference>
<evidence type="ECO:0000313" key="4">
    <source>
        <dbReference type="Proteomes" id="UP000014760"/>
    </source>
</evidence>